<dbReference type="InterPro" id="IPR012816">
    <property type="entry name" value="NADAR"/>
</dbReference>
<dbReference type="InterPro" id="IPR037238">
    <property type="entry name" value="YbiA-like_sf"/>
</dbReference>
<feature type="compositionally biased region" description="Basic residues" evidence="1">
    <location>
        <begin position="1"/>
        <end position="10"/>
    </location>
</feature>
<gene>
    <name evidence="3" type="ORF">CAMP_LOCUS9016</name>
</gene>
<feature type="compositionally biased region" description="Polar residues" evidence="1">
    <location>
        <begin position="12"/>
        <end position="21"/>
    </location>
</feature>
<feature type="region of interest" description="Disordered" evidence="1">
    <location>
        <begin position="1"/>
        <end position="32"/>
    </location>
</feature>
<keyword evidence="4" id="KW-1185">Reference proteome</keyword>
<dbReference type="Proteomes" id="UP001152747">
    <property type="component" value="Unassembled WGS sequence"/>
</dbReference>
<dbReference type="SUPFAM" id="SSF143990">
    <property type="entry name" value="YbiA-like"/>
    <property type="match status" value="1"/>
</dbReference>
<dbReference type="Pfam" id="PF08719">
    <property type="entry name" value="NADAR"/>
    <property type="match status" value="1"/>
</dbReference>
<evidence type="ECO:0000313" key="4">
    <source>
        <dbReference type="Proteomes" id="UP001152747"/>
    </source>
</evidence>
<feature type="domain" description="NADAR" evidence="2">
    <location>
        <begin position="142"/>
        <end position="317"/>
    </location>
</feature>
<organism evidence="3 4">
    <name type="scientific">Caenorhabditis angaria</name>
    <dbReference type="NCBI Taxonomy" id="860376"/>
    <lineage>
        <taxon>Eukaryota</taxon>
        <taxon>Metazoa</taxon>
        <taxon>Ecdysozoa</taxon>
        <taxon>Nematoda</taxon>
        <taxon>Chromadorea</taxon>
        <taxon>Rhabditida</taxon>
        <taxon>Rhabditina</taxon>
        <taxon>Rhabditomorpha</taxon>
        <taxon>Rhabditoidea</taxon>
        <taxon>Rhabditidae</taxon>
        <taxon>Peloderinae</taxon>
        <taxon>Caenorhabditis</taxon>
    </lineage>
</organism>
<dbReference type="EMBL" id="CANHGI010000003">
    <property type="protein sequence ID" value="CAI5446379.1"/>
    <property type="molecule type" value="Genomic_DNA"/>
</dbReference>
<dbReference type="Gene3D" id="1.10.357.40">
    <property type="entry name" value="YbiA-like"/>
    <property type="match status" value="1"/>
</dbReference>
<feature type="compositionally biased region" description="Basic and acidic residues" evidence="1">
    <location>
        <begin position="77"/>
        <end position="93"/>
    </location>
</feature>
<sequence>MGGGKGKKQQKTVSGELSAPNNLAPLQPLTSAEAQIQVQKPAVQRPKYAQNISAEVEKKTEDFSNDSFSGEQFTSFGERKTEKAKSDSKEKRNNNNGYKKKKSYRKFALRPLEAQPTKQLTEDIEIIEYHIEANNFLPFFGPNHFLSALYPVEINVDGHSYNSVEHYYQACKVFTLAGKDTAQLLRTATTPIEVKQEVKKILKDRNIEKANIEKWKRLDSFTVLEHAIYQKFKQNEELRKKLLDSQDKILVQTYMGDNFFAANATVKTTTEWMSKNAGQTLNVPKKIDNSTFEYFPIVVNGKNMLGMITMKVREQIRSEL</sequence>
<proteinExistence type="predicted"/>
<protein>
    <recommendedName>
        <fullName evidence="2">NADAR domain-containing protein</fullName>
    </recommendedName>
</protein>
<reference evidence="3" key="1">
    <citation type="submission" date="2022-11" db="EMBL/GenBank/DDBJ databases">
        <authorList>
            <person name="Kikuchi T."/>
        </authorList>
    </citation>
    <scope>NUCLEOTIDE SEQUENCE</scope>
    <source>
        <strain evidence="3">PS1010</strain>
    </source>
</reference>
<evidence type="ECO:0000313" key="3">
    <source>
        <dbReference type="EMBL" id="CAI5446379.1"/>
    </source>
</evidence>
<dbReference type="AlphaFoldDB" id="A0A9P1MZW4"/>
<accession>A0A9P1MZW4</accession>
<comment type="caution">
    <text evidence="3">The sequence shown here is derived from an EMBL/GenBank/DDBJ whole genome shotgun (WGS) entry which is preliminary data.</text>
</comment>
<feature type="compositionally biased region" description="Polar residues" evidence="1">
    <location>
        <begin position="65"/>
        <end position="75"/>
    </location>
</feature>
<feature type="region of interest" description="Disordered" evidence="1">
    <location>
        <begin position="58"/>
        <end position="100"/>
    </location>
</feature>
<dbReference type="CDD" id="cd15457">
    <property type="entry name" value="NADAR"/>
    <property type="match status" value="1"/>
</dbReference>
<evidence type="ECO:0000259" key="2">
    <source>
        <dbReference type="Pfam" id="PF08719"/>
    </source>
</evidence>
<name>A0A9P1MZW4_9PELO</name>
<evidence type="ECO:0000256" key="1">
    <source>
        <dbReference type="SAM" id="MobiDB-lite"/>
    </source>
</evidence>
<dbReference type="OrthoDB" id="206452at2759"/>